<reference evidence="3 4" key="1">
    <citation type="journal article" date="2012" name="BMC Genomics">
        <title>Comparative genomic analysis and phylogenetic position of Theileria equi.</title>
        <authorList>
            <person name="Kappmeyer L.S."/>
            <person name="Thiagarajan M."/>
            <person name="Herndon D.R."/>
            <person name="Ramsay J.D."/>
            <person name="Caler E."/>
            <person name="Djikeng A."/>
            <person name="Gillespie J.J."/>
            <person name="Lau A.O."/>
            <person name="Roalson E.H."/>
            <person name="Silva J.C."/>
            <person name="Silva M.G."/>
            <person name="Suarez C.E."/>
            <person name="Ueti M.W."/>
            <person name="Nene V.M."/>
            <person name="Mealey R.H."/>
            <person name="Knowles D.P."/>
            <person name="Brayton K.A."/>
        </authorList>
    </citation>
    <scope>NUCLEOTIDE SEQUENCE [LARGE SCALE GENOMIC DNA]</scope>
    <source>
        <strain evidence="3 4">WA</strain>
    </source>
</reference>
<dbReference type="eggNOG" id="ENOG502QWWM">
    <property type="taxonomic scope" value="Eukaryota"/>
</dbReference>
<dbReference type="GeneID" id="15806112"/>
<keyword evidence="1" id="KW-0812">Transmembrane</keyword>
<dbReference type="EMBL" id="CP001669">
    <property type="protein sequence ID" value="AFZ79117.1"/>
    <property type="molecule type" value="Genomic_DNA"/>
</dbReference>
<evidence type="ECO:0000256" key="1">
    <source>
        <dbReference type="SAM" id="Phobius"/>
    </source>
</evidence>
<evidence type="ECO:0000256" key="2">
    <source>
        <dbReference type="SAM" id="SignalP"/>
    </source>
</evidence>
<keyword evidence="2" id="KW-0732">Signal</keyword>
<dbReference type="AlphaFoldDB" id="L0ATZ5"/>
<evidence type="ECO:0000313" key="3">
    <source>
        <dbReference type="EMBL" id="AFZ79117.1"/>
    </source>
</evidence>
<proteinExistence type="predicted"/>
<organism evidence="3 4">
    <name type="scientific">Theileria equi strain WA</name>
    <dbReference type="NCBI Taxonomy" id="1537102"/>
    <lineage>
        <taxon>Eukaryota</taxon>
        <taxon>Sar</taxon>
        <taxon>Alveolata</taxon>
        <taxon>Apicomplexa</taxon>
        <taxon>Aconoidasida</taxon>
        <taxon>Piroplasmida</taxon>
        <taxon>Theileriidae</taxon>
        <taxon>Theileria</taxon>
    </lineage>
</organism>
<name>L0ATZ5_THEEQ</name>
<keyword evidence="1" id="KW-0472">Membrane</keyword>
<dbReference type="Proteomes" id="UP000031512">
    <property type="component" value="Chromosome 1"/>
</dbReference>
<sequence>MVITGWIILWSIIFEVTECDVTDNKDIPLGLIRECLGIRGESLKICNNIKIEEGISDPNTKCSIDQCRKSCCIATNECNRSKSLSNAFFNCISDKVIQEHGSCCILTDKKYKYARTVYLSGAFGLFMVGAGIYVLSSMKSGNDSANDEEPSYDYGDDDMVEFEYDAPHLKVKKIIATDGDDVFWEN</sequence>
<dbReference type="RefSeq" id="XP_004828783.1">
    <property type="nucleotide sequence ID" value="XM_004828726.1"/>
</dbReference>
<feature type="chain" id="PRO_5003939798" evidence="2">
    <location>
        <begin position="20"/>
        <end position="186"/>
    </location>
</feature>
<dbReference type="OrthoDB" id="361847at2759"/>
<accession>L0ATZ5</accession>
<dbReference type="KEGG" id="beq:BEWA_019630"/>
<gene>
    <name evidence="3" type="ORF">BEWA_019630</name>
</gene>
<keyword evidence="1" id="KW-1133">Transmembrane helix</keyword>
<feature type="transmembrane region" description="Helical" evidence="1">
    <location>
        <begin position="117"/>
        <end position="136"/>
    </location>
</feature>
<protein>
    <submittedName>
        <fullName evidence="3">Membrane protein, putative</fullName>
    </submittedName>
</protein>
<feature type="signal peptide" evidence="2">
    <location>
        <begin position="1"/>
        <end position="19"/>
    </location>
</feature>
<keyword evidence="4" id="KW-1185">Reference proteome</keyword>
<dbReference type="VEuPathDB" id="PiroplasmaDB:BEWA_019630"/>
<evidence type="ECO:0000313" key="4">
    <source>
        <dbReference type="Proteomes" id="UP000031512"/>
    </source>
</evidence>